<reference evidence="3 4" key="1">
    <citation type="submission" date="2023-01" db="EMBL/GenBank/DDBJ databases">
        <authorList>
            <person name="Whitehead M."/>
        </authorList>
    </citation>
    <scope>NUCLEOTIDE SEQUENCE [LARGE SCALE GENOMIC DNA]</scope>
</reference>
<dbReference type="AlphaFoldDB" id="A0AAV0XR18"/>
<keyword evidence="4" id="KW-1185">Reference proteome</keyword>
<dbReference type="Pfam" id="PF21789">
    <property type="entry name" value="TNP-like_RNaseH_C"/>
    <property type="match status" value="1"/>
</dbReference>
<feature type="domain" description="Transposable element P transposase-like RNase H" evidence="1">
    <location>
        <begin position="1"/>
        <end position="63"/>
    </location>
</feature>
<evidence type="ECO:0000259" key="1">
    <source>
        <dbReference type="Pfam" id="PF21787"/>
    </source>
</evidence>
<protein>
    <recommendedName>
        <fullName evidence="5">Transposable element P transposase</fullName>
    </recommendedName>
</protein>
<dbReference type="PANTHER" id="PTHR47577">
    <property type="entry name" value="THAP DOMAIN-CONTAINING PROTEIN 6"/>
    <property type="match status" value="1"/>
</dbReference>
<evidence type="ECO:0008006" key="5">
    <source>
        <dbReference type="Google" id="ProtNLM"/>
    </source>
</evidence>
<dbReference type="Pfam" id="PF21787">
    <property type="entry name" value="TNP-like_RNaseH_N"/>
    <property type="match status" value="1"/>
</dbReference>
<evidence type="ECO:0000313" key="4">
    <source>
        <dbReference type="Proteomes" id="UP001160148"/>
    </source>
</evidence>
<name>A0AAV0XR18_9HEMI</name>
<dbReference type="Proteomes" id="UP001160148">
    <property type="component" value="Unassembled WGS sequence"/>
</dbReference>
<accession>A0AAV0XR18</accession>
<feature type="domain" description="Transposable element P transposase-like RNase H C-terminal" evidence="2">
    <location>
        <begin position="279"/>
        <end position="309"/>
    </location>
</feature>
<proteinExistence type="predicted"/>
<comment type="caution">
    <text evidence="3">The sequence shown here is derived from an EMBL/GenBank/DDBJ whole genome shotgun (WGS) entry which is preliminary data.</text>
</comment>
<dbReference type="InterPro" id="IPR048367">
    <property type="entry name" value="TNP-like_RNaseH_C"/>
</dbReference>
<dbReference type="PANTHER" id="PTHR47577:SF2">
    <property type="entry name" value="THAP DOMAIN CONTAINING 9"/>
    <property type="match status" value="1"/>
</dbReference>
<dbReference type="InterPro" id="IPR048365">
    <property type="entry name" value="TNP-like_RNaseH_N"/>
</dbReference>
<sequence>MVRGIKKKFKQPIMYTFCKGATNQYKIICQLKKVIETVHLTGLRVVATISDQGTANVGAINILNNETRLYHVKNNSEYLDEFYEVELHDKQRLKLVHIYDVPHLMKCIRNNLLTKNLSYTIDNKTKYAKWSHLEDLYKMDSAVPDCKMLPRLTDQHIFFSQRVSSTMNFLASLNIIGTDAADTAFICLFFDKLFDSLNGSFDKVTDGKIYRTAVKKNSIHHTVWAESLKVLSTMSFVLENGRKKSVPTIQNWMTTIRSFQTLSKVLDLNGIRSFLPRHLNQDPLECFFGAIRSIGSKNPNCHAFDSAYKTLVLNNLVSTHSPGSSCEEDFTEGSLSSFKNFFESAIASTSDFENQIVISADLPPTLHNLSMTTSFVRGQAQNYIAGFIVKKLNKTFFKNCQTCLTQLCTEKVSEHHSLITAREYQSNHPTLKYPTSTLCSIVQQIISFVGEKMSNVCLHPNIHSTLTNALNQQLIFPFELNCSEHKDLFRLNIIQFTVKMMIQHYCTEVNRILLGKRKLQDNETDPVKKLAYTWYLKHSKTRKTQGKFNLI</sequence>
<evidence type="ECO:0000259" key="2">
    <source>
        <dbReference type="Pfam" id="PF21789"/>
    </source>
</evidence>
<gene>
    <name evidence="3" type="ORF">MEUPH1_LOCUS24008</name>
</gene>
<organism evidence="3 4">
    <name type="scientific">Macrosiphum euphorbiae</name>
    <name type="common">potato aphid</name>
    <dbReference type="NCBI Taxonomy" id="13131"/>
    <lineage>
        <taxon>Eukaryota</taxon>
        <taxon>Metazoa</taxon>
        <taxon>Ecdysozoa</taxon>
        <taxon>Arthropoda</taxon>
        <taxon>Hexapoda</taxon>
        <taxon>Insecta</taxon>
        <taxon>Pterygota</taxon>
        <taxon>Neoptera</taxon>
        <taxon>Paraneoptera</taxon>
        <taxon>Hemiptera</taxon>
        <taxon>Sternorrhyncha</taxon>
        <taxon>Aphidomorpha</taxon>
        <taxon>Aphidoidea</taxon>
        <taxon>Aphididae</taxon>
        <taxon>Macrosiphini</taxon>
        <taxon>Macrosiphum</taxon>
    </lineage>
</organism>
<evidence type="ECO:0000313" key="3">
    <source>
        <dbReference type="EMBL" id="CAI6369816.1"/>
    </source>
</evidence>
<dbReference type="EMBL" id="CARXXK010000064">
    <property type="protein sequence ID" value="CAI6369816.1"/>
    <property type="molecule type" value="Genomic_DNA"/>
</dbReference>